<accession>A0A8T5UQR9</accession>
<sequence length="398" mass="47123">MEKWNKLVHGNESKIYIKDRKYSDEIKIILINGIETFKNYIQNLHSKRKKTNSTIIKMRIGPDAFGWVHLGKIQEIKPENEVFNIISQVKLRKKQKLIKPINENREKKFIQGYGTFFYPPIWIGDQFPNPSLSDILSRKPLVKFTKTIQDINYKNKILIIKSDGFVAIEETDRKKATKKLNEIMAIALLFDIPVSIINESELGEVKIDPDDRKIGSQSMPINSMRTSLVNAQWNIPVNMEFNRIKISKNKIYKLFGTIDKITNDEIFKDFLIFYLESYTYFMNYLYSQSFIISWLIVERYLSIKWKEKIIDNIVENDKQNKNRKNDLKNPGRWSAYYIIETLRLLGIIKTDDEYKIFMNLKRKRDKIVHEGQECSKKESEKCLNLAKRILNEQIENNK</sequence>
<gene>
    <name evidence="1" type="ORF">K8N75_00200</name>
</gene>
<reference evidence="2" key="1">
    <citation type="journal article" date="2022" name="Microbiol. Resour. Announc.">
        <title>Draft Genome Sequence of a Methanogenic Archaeon from West Spitsbergen Permafrost.</title>
        <authorList>
            <person name="Trubitsyn V."/>
            <person name="Rivkina E."/>
            <person name="Shcherbakova V."/>
        </authorList>
    </citation>
    <scope>NUCLEOTIDE SEQUENCE [LARGE SCALE GENOMIC DNA]</scope>
    <source>
        <strain evidence="2">VT</strain>
    </source>
</reference>
<name>A0A8T5UQR9_9EURY</name>
<dbReference type="RefSeq" id="WP_223790159.1">
    <property type="nucleotide sequence ID" value="NZ_JAIOUQ010000001.1"/>
</dbReference>
<evidence type="ECO:0000313" key="2">
    <source>
        <dbReference type="Proteomes" id="UP000825933"/>
    </source>
</evidence>
<comment type="caution">
    <text evidence="1">The sequence shown here is derived from an EMBL/GenBank/DDBJ whole genome shotgun (WGS) entry which is preliminary data.</text>
</comment>
<dbReference type="AlphaFoldDB" id="A0A8T5UQR9"/>
<evidence type="ECO:0000313" key="1">
    <source>
        <dbReference type="EMBL" id="MBZ2164477.1"/>
    </source>
</evidence>
<keyword evidence="2" id="KW-1185">Reference proteome</keyword>
<proteinExistence type="predicted"/>
<dbReference type="Proteomes" id="UP000825933">
    <property type="component" value="Unassembled WGS sequence"/>
</dbReference>
<protein>
    <submittedName>
        <fullName evidence="1">Uncharacterized protein</fullName>
    </submittedName>
</protein>
<dbReference type="EMBL" id="JAIOUQ010000001">
    <property type="protein sequence ID" value="MBZ2164477.1"/>
    <property type="molecule type" value="Genomic_DNA"/>
</dbReference>
<organism evidence="1 2">
    <name type="scientific">Methanobacterium spitsbergense</name>
    <dbReference type="NCBI Taxonomy" id="2874285"/>
    <lineage>
        <taxon>Archaea</taxon>
        <taxon>Methanobacteriati</taxon>
        <taxon>Methanobacteriota</taxon>
        <taxon>Methanomada group</taxon>
        <taxon>Methanobacteria</taxon>
        <taxon>Methanobacteriales</taxon>
        <taxon>Methanobacteriaceae</taxon>
        <taxon>Methanobacterium</taxon>
    </lineage>
</organism>